<dbReference type="Proteomes" id="UP000294564">
    <property type="component" value="Unassembled WGS sequence"/>
</dbReference>
<name>A0A4R2NMT8_9FLAO</name>
<evidence type="ECO:0000256" key="1">
    <source>
        <dbReference type="SAM" id="Coils"/>
    </source>
</evidence>
<comment type="caution">
    <text evidence="2">The sequence shown here is derived from an EMBL/GenBank/DDBJ whole genome shotgun (WGS) entry which is preliminary data.</text>
</comment>
<keyword evidence="1" id="KW-0175">Coiled coil</keyword>
<reference evidence="2 3" key="1">
    <citation type="submission" date="2019-03" db="EMBL/GenBank/DDBJ databases">
        <title>Genomic Encyclopedia of Type Strains, Phase IV (KMG-IV): sequencing the most valuable type-strain genomes for metagenomic binning, comparative biology and taxonomic classification.</title>
        <authorList>
            <person name="Goeker M."/>
        </authorList>
    </citation>
    <scope>NUCLEOTIDE SEQUENCE [LARGE SCALE GENOMIC DNA]</scope>
    <source>
        <strain evidence="2 3">DSM 14836</strain>
    </source>
</reference>
<feature type="coiled-coil region" evidence="1">
    <location>
        <begin position="228"/>
        <end position="305"/>
    </location>
</feature>
<proteinExistence type="predicted"/>
<gene>
    <name evidence="2" type="ORF">EV195_11136</name>
</gene>
<dbReference type="EMBL" id="SLXM01000011">
    <property type="protein sequence ID" value="TCP22608.1"/>
    <property type="molecule type" value="Genomic_DNA"/>
</dbReference>
<protein>
    <submittedName>
        <fullName evidence="2">Uncharacterized protein</fullName>
    </submittedName>
</protein>
<evidence type="ECO:0000313" key="3">
    <source>
        <dbReference type="Proteomes" id="UP000294564"/>
    </source>
</evidence>
<keyword evidence="3" id="KW-1185">Reference proteome</keyword>
<dbReference type="AlphaFoldDB" id="A0A4R2NMT8"/>
<accession>A0A4R2NMT8</accession>
<organism evidence="2 3">
    <name type="scientific">Tenacibaculum skagerrakense</name>
    <dbReference type="NCBI Taxonomy" id="186571"/>
    <lineage>
        <taxon>Bacteria</taxon>
        <taxon>Pseudomonadati</taxon>
        <taxon>Bacteroidota</taxon>
        <taxon>Flavobacteriia</taxon>
        <taxon>Flavobacteriales</taxon>
        <taxon>Flavobacteriaceae</taxon>
        <taxon>Tenacibaculum</taxon>
    </lineage>
</organism>
<evidence type="ECO:0000313" key="2">
    <source>
        <dbReference type="EMBL" id="TCP22608.1"/>
    </source>
</evidence>
<sequence>MIYNQNKIKMRSIPYKLILVLVLFVVQLRAQKKSFKEEFNVNSDVVIDVNTRHSDIEIETWNKDKVVIEAYMVVDGEEITEEMRDNFYNKWDFKAYGNSSKITVKSRTNSFIDLNTFDFNSPNYSFFSGDLADLALGSLDILDSIDFVLPEEAIVIPEVAFPPMPPLPPMPPMPPMPTEFDFEAYKKDKSYLERWKKENKEIIGKNAKVTIGKNNISIKSDDTDITMLKQNEKYQQELEKARVEYEKERLKAREEYKKAREELLKERKEFHKRRKEEYKSSIKKYAQERKEIQELLKKRSKLKVKRLIKIKAPKNAKFNMDVKYGALSFSK</sequence>